<dbReference type="GeneID" id="117355033"/>
<feature type="domain" description="C2H2-type" evidence="11">
    <location>
        <begin position="1634"/>
        <end position="1661"/>
    </location>
</feature>
<evidence type="ECO:0000313" key="14">
    <source>
        <dbReference type="RefSeq" id="XP_033788869.1"/>
    </source>
</evidence>
<feature type="domain" description="C2H2-type" evidence="11">
    <location>
        <begin position="1830"/>
        <end position="1857"/>
    </location>
</feature>
<dbReference type="KEGG" id="gsh:117355033"/>
<feature type="compositionally biased region" description="Basic and acidic residues" evidence="10">
    <location>
        <begin position="1256"/>
        <end position="1277"/>
    </location>
</feature>
<proteinExistence type="predicted"/>
<keyword evidence="7" id="KW-0539">Nucleus</keyword>
<protein>
    <submittedName>
        <fullName evidence="14">Zinc finger protein 850-like</fullName>
    </submittedName>
</protein>
<keyword evidence="3" id="KW-0677">Repeat</keyword>
<dbReference type="CDD" id="cd07765">
    <property type="entry name" value="KRAB_A-box"/>
    <property type="match status" value="2"/>
</dbReference>
<dbReference type="InterPro" id="IPR013087">
    <property type="entry name" value="Znf_C2H2_type"/>
</dbReference>
<feature type="compositionally biased region" description="Polar residues" evidence="10">
    <location>
        <begin position="1356"/>
        <end position="1376"/>
    </location>
</feature>
<feature type="domain" description="C2H2-type" evidence="11">
    <location>
        <begin position="1718"/>
        <end position="1745"/>
    </location>
</feature>
<dbReference type="InterPro" id="IPR036236">
    <property type="entry name" value="Znf_C2H2_sf"/>
</dbReference>
<feature type="compositionally biased region" description="Basic and acidic residues" evidence="10">
    <location>
        <begin position="101"/>
        <end position="114"/>
    </location>
</feature>
<dbReference type="Pfam" id="PF01352">
    <property type="entry name" value="KRAB"/>
    <property type="match status" value="2"/>
</dbReference>
<feature type="domain" description="C2H2-type" evidence="11">
    <location>
        <begin position="576"/>
        <end position="603"/>
    </location>
</feature>
<accession>A0A6P8PY87</accession>
<feature type="domain" description="C2H2-type" evidence="11">
    <location>
        <begin position="744"/>
        <end position="771"/>
    </location>
</feature>
<feature type="domain" description="C2H2-type" evidence="11">
    <location>
        <begin position="408"/>
        <end position="435"/>
    </location>
</feature>
<evidence type="ECO:0000256" key="6">
    <source>
        <dbReference type="ARBA" id="ARBA00023125"/>
    </source>
</evidence>
<feature type="domain" description="C2H2-type" evidence="11">
    <location>
        <begin position="492"/>
        <end position="519"/>
    </location>
</feature>
<evidence type="ECO:0000256" key="2">
    <source>
        <dbReference type="ARBA" id="ARBA00022723"/>
    </source>
</evidence>
<dbReference type="PROSITE" id="PS50157">
    <property type="entry name" value="ZINC_FINGER_C2H2_2"/>
    <property type="match status" value="31"/>
</dbReference>
<feature type="region of interest" description="Disordered" evidence="10">
    <location>
        <begin position="1355"/>
        <end position="1397"/>
    </location>
</feature>
<dbReference type="FunFam" id="3.30.160.60:FF:000710">
    <property type="entry name" value="Zinc finger protein 768"/>
    <property type="match status" value="2"/>
</dbReference>
<dbReference type="Gene3D" id="3.30.70.1820">
    <property type="entry name" value="L1 transposable element, RRM domain"/>
    <property type="match status" value="1"/>
</dbReference>
<feature type="domain" description="C2H2-type" evidence="11">
    <location>
        <begin position="1578"/>
        <end position="1605"/>
    </location>
</feature>
<sequence>MAAGASAQMRVTFEDIAVSFSQEEWEYLDEEQKELYREVMKENYEILISLADTEAMQEMKREENEEKCLLEIEHIPRQPGNVSENISHSNENQNTRNYQQELEKKQNDAARDSLDSVTEADTEAMQWIKREENEEKWLLEIEHIPRQPGNVSENISQRNESRNARNYQQESEKKQRDPARHSLDAVTDCEKSDGELTTIPKLQRHPREERPLQNKDGDQMTFQLHQGERKGEISILHDTCADTEAVQWIKREENEEKWLLEIEHIPRQPGNVSENISQRNESRNARNYQQELEKKQNDPARGSQDAVTECEKSDGELANIFELQRHRREESPLQNKDGDQMTFQLQQGERKGEISILHDTFGKSLGLKCLQRTDESERSFTYPECGKDVNHQSSLRNHEMIHAEEKRYTCTECGKSFNGQSNLKRHVRIHTGEKRYTCPECGKSFNSQAAIKIHKRIHTGEKPYSCSECGKSFSRISHLKMHFRIHTGDKPYTCLECGKSFSLQSNLRKHERIHTGEKPYTCPECGKSFTQPSGLKMHKRIHTGEKPYTCPECGKSFSQMPHLKVHYKIHTGDKPYTCLECGKSFILQSNLRKHERIHTGEKPYNCPECEKSFRRQSNLVTHKRTHTGEKPYICPDCGKTYKVQSDLKRHKRIHSGEEPYACPECGKLFNHQSSLRKHERSHTGERLCICPECGKSFNEQSNLKIHLRIHTGEKPYTCLECGKSFGHRSILRIHKRSHTGEKPYTCSECDKRYSDASGLKKHKRSHTGEKPYSCPECDKRYSDLSALKRHKRIHTGDKPYTCSECGKSFIQQSNLTHKRIHNGGKPYKCPECERGFNQQSICQLTSLESLLMETTRHTGELENRVSLVENANTASAVDLASLKTQILRQEEKLEDLENRSRRDNLRLVGLPEAIPDSRLLSTLESWLQTNLPLPAGVWPLRLDQAHRLGRRSEDHTCARVTIFKVHNSAVKAELMRQYRLKRNTLSYEGAPIRLFQDYSPALQERRRRFSHVCSALFDRKQRFQLLYLALLKIWTSSDGRVMPRRRLRRLIWMPCLESLALPLLHENPGMSVGLISFCGRVFSFLLIRDRASAQMRVTFEDIAVSFSQEEWEYLDEEQKELYREVMKENYEILISLADTEAMQEMKREENEEKCLLEIEHIPRQPGNVSENISHSNENQNTRNYQQELEKKQNDAARDSLDSVTEADTEAMQWIKREENEEKWLLEIEHIPRQPGNVSENISKRNESRNARNYQQESEKKQRDPARHSLDAVTDCEKSDGELTTIPKLQRHPREERPLQNKDGDQMTFQLHQGERKGEISILHDTCADIEAVQWIKREENEEKWLLEIEHIPRQPGNVSENISQRNESRNARNCQQELEKKQNDPARGSQDAVTECEKSDGELANIFELQRHRREESPLQNKDGDQMTFQLQQGERKGEISILHDTFGKSLGLKCLQRTDESERSFTYPECGKDVNHQSSLRNHEMIHAEEKRYTCTECGKSFNGQSNLKRHVRIHTGEKRYTCPECGKSFNSQAAIKIHKRIHTGEKPYSCSECGKSFSRISHLKMHFRIHTGDKPYTCLECGKSFSLQSNLRKHERIHTGEKPYTCPECGKSFTQPSGLKMHKRIHTGEKPYTCPECGKSFSQMPHLKVHYKIHTGDKPYTCLECGKSFILQSNLRKHERIHTGEKPYNCPECEKSFRRQSNLVTHKRTHTGEKPYICPDCGKTYKVQSDLKRHKRIHSGEEPYACPECGKLFNHQSSLRKHERSHTGERLCICPECGKSFNEQSNLKIHMRIHTGEKPYTCLECGKSFGHRSILRIHKRSHTGEKPYTCSECDKRYSDASGLKKHKRSHTGEKPYSCPECDKRYSDLSALKRHKRIHTGDKP</sequence>
<reference evidence="14" key="1">
    <citation type="submission" date="2025-08" db="UniProtKB">
        <authorList>
            <consortium name="RefSeq"/>
        </authorList>
    </citation>
    <scope>IDENTIFICATION</scope>
</reference>
<feature type="region of interest" description="Disordered" evidence="10">
    <location>
        <begin position="269"/>
        <end position="313"/>
    </location>
</feature>
<dbReference type="RefSeq" id="XP_033788869.1">
    <property type="nucleotide sequence ID" value="XM_033932978.1"/>
</dbReference>
<dbReference type="InterPro" id="IPR036051">
    <property type="entry name" value="KRAB_dom_sf"/>
</dbReference>
<feature type="coiled-coil region" evidence="9">
    <location>
        <begin position="879"/>
        <end position="906"/>
    </location>
</feature>
<dbReference type="PANTHER" id="PTHR23226:SF377">
    <property type="entry name" value="ZINC FINGER AND SCAN DOMAIN-CONTAINING PROTEIN 20"/>
    <property type="match status" value="1"/>
</dbReference>
<dbReference type="PROSITE" id="PS50805">
    <property type="entry name" value="KRAB"/>
    <property type="match status" value="2"/>
</dbReference>
<feature type="domain" description="C2H2-type" evidence="11">
    <location>
        <begin position="632"/>
        <end position="659"/>
    </location>
</feature>
<feature type="region of interest" description="Disordered" evidence="10">
    <location>
        <begin position="1186"/>
        <end position="1205"/>
    </location>
</feature>
<evidence type="ECO:0000256" key="5">
    <source>
        <dbReference type="ARBA" id="ARBA00022833"/>
    </source>
</evidence>
<keyword evidence="5" id="KW-0862">Zinc</keyword>
<evidence type="ECO:0000313" key="13">
    <source>
        <dbReference type="Proteomes" id="UP000515159"/>
    </source>
</evidence>
<gene>
    <name evidence="14" type="primary">LOC117355033</name>
</gene>
<feature type="domain" description="C2H2-type" evidence="11">
    <location>
        <begin position="520"/>
        <end position="547"/>
    </location>
</feature>
<keyword evidence="2" id="KW-0479">Metal-binding</keyword>
<evidence type="ECO:0000256" key="10">
    <source>
        <dbReference type="SAM" id="MobiDB-lite"/>
    </source>
</evidence>
<dbReference type="FunFam" id="3.30.160.60:FF:002343">
    <property type="entry name" value="Zinc finger protein 33A"/>
    <property type="match status" value="12"/>
</dbReference>
<feature type="domain" description="C2H2-type" evidence="11">
    <location>
        <begin position="604"/>
        <end position="631"/>
    </location>
</feature>
<feature type="domain" description="C2H2-type" evidence="11">
    <location>
        <begin position="800"/>
        <end position="826"/>
    </location>
</feature>
<keyword evidence="6" id="KW-0238">DNA-binding</keyword>
<feature type="domain" description="C2H2-type" evidence="11">
    <location>
        <begin position="688"/>
        <end position="715"/>
    </location>
</feature>
<feature type="region of interest" description="Disordered" evidence="10">
    <location>
        <begin position="1842"/>
        <end position="1861"/>
    </location>
</feature>
<feature type="domain" description="C2H2-type" evidence="11">
    <location>
        <begin position="436"/>
        <end position="463"/>
    </location>
</feature>
<dbReference type="GO" id="GO:0005634">
    <property type="term" value="C:nucleus"/>
    <property type="evidence" value="ECO:0007669"/>
    <property type="project" value="UniProtKB-SubCell"/>
</dbReference>
<feature type="domain" description="C2H2-type" evidence="11">
    <location>
        <begin position="772"/>
        <end position="799"/>
    </location>
</feature>
<dbReference type="InterPro" id="IPR001909">
    <property type="entry name" value="KRAB"/>
</dbReference>
<feature type="domain" description="C2H2-type" evidence="11">
    <location>
        <begin position="1746"/>
        <end position="1773"/>
    </location>
</feature>
<evidence type="ECO:0000259" key="12">
    <source>
        <dbReference type="PROSITE" id="PS50805"/>
    </source>
</evidence>
<feature type="domain" description="C2H2-type" evidence="11">
    <location>
        <begin position="1774"/>
        <end position="1801"/>
    </location>
</feature>
<dbReference type="Gene3D" id="3.30.160.60">
    <property type="entry name" value="Classic Zinc Finger"/>
    <property type="match status" value="32"/>
</dbReference>
<feature type="region of interest" description="Disordered" evidence="10">
    <location>
        <begin position="148"/>
        <end position="191"/>
    </location>
</feature>
<feature type="domain" description="C2H2-type" evidence="11">
    <location>
        <begin position="1606"/>
        <end position="1633"/>
    </location>
</feature>
<dbReference type="FunFam" id="3.30.160.60:FF:000912">
    <property type="entry name" value="Zinc finger protein 660"/>
    <property type="match status" value="4"/>
</dbReference>
<comment type="subcellular location">
    <subcellularLocation>
        <location evidence="1">Nucleus</location>
    </subcellularLocation>
</comment>
<feature type="domain" description="C2H2-type" evidence="11">
    <location>
        <begin position="1522"/>
        <end position="1549"/>
    </location>
</feature>
<dbReference type="SMART" id="SM00349">
    <property type="entry name" value="KRAB"/>
    <property type="match status" value="2"/>
</dbReference>
<evidence type="ECO:0000256" key="4">
    <source>
        <dbReference type="ARBA" id="ARBA00022771"/>
    </source>
</evidence>
<feature type="domain" description="C2H2-type" evidence="11">
    <location>
        <begin position="660"/>
        <end position="687"/>
    </location>
</feature>
<dbReference type="PROSITE" id="PS00028">
    <property type="entry name" value="ZINC_FINGER_C2H2_1"/>
    <property type="match status" value="28"/>
</dbReference>
<feature type="domain" description="C2H2-type" evidence="11">
    <location>
        <begin position="1858"/>
        <end position="1885"/>
    </location>
</feature>
<dbReference type="Gene3D" id="6.10.140.140">
    <property type="match status" value="2"/>
</dbReference>
<evidence type="ECO:0000256" key="3">
    <source>
        <dbReference type="ARBA" id="ARBA00022737"/>
    </source>
</evidence>
<dbReference type="SUPFAM" id="SSF109640">
    <property type="entry name" value="KRAB domain (Kruppel-associated box)"/>
    <property type="match status" value="2"/>
</dbReference>
<feature type="compositionally biased region" description="Basic and acidic residues" evidence="10">
    <location>
        <begin position="170"/>
        <end position="191"/>
    </location>
</feature>
<feature type="region of interest" description="Disordered" evidence="10">
    <location>
        <begin position="100"/>
        <end position="119"/>
    </location>
</feature>
<feature type="domain" description="C2H2-type" evidence="11">
    <location>
        <begin position="1494"/>
        <end position="1521"/>
    </location>
</feature>
<evidence type="ECO:0000256" key="9">
    <source>
        <dbReference type="SAM" id="Coils"/>
    </source>
</evidence>
<feature type="domain" description="C2H2-type" evidence="11">
    <location>
        <begin position="380"/>
        <end position="407"/>
    </location>
</feature>
<keyword evidence="4 8" id="KW-0863">Zinc-finger</keyword>
<feature type="domain" description="C2H2-type" evidence="11">
    <location>
        <begin position="1662"/>
        <end position="1689"/>
    </location>
</feature>
<feature type="domain" description="KRAB" evidence="12">
    <location>
        <begin position="1097"/>
        <end position="1183"/>
    </location>
</feature>
<dbReference type="Pfam" id="PF00096">
    <property type="entry name" value="zf-C2H2"/>
    <property type="match status" value="19"/>
</dbReference>
<dbReference type="OrthoDB" id="9411774at2759"/>
<dbReference type="Proteomes" id="UP000515159">
    <property type="component" value="Chromosome 2"/>
</dbReference>
<keyword evidence="13" id="KW-1185">Reference proteome</keyword>
<evidence type="ECO:0000256" key="7">
    <source>
        <dbReference type="ARBA" id="ARBA00023242"/>
    </source>
</evidence>
<dbReference type="FunFam" id="3.30.160.60:FF:000466">
    <property type="entry name" value="zinc finger protein 62 homolog"/>
    <property type="match status" value="2"/>
</dbReference>
<dbReference type="GO" id="GO:0000981">
    <property type="term" value="F:DNA-binding transcription factor activity, RNA polymerase II-specific"/>
    <property type="evidence" value="ECO:0007669"/>
    <property type="project" value="TreeGrafter"/>
</dbReference>
<feature type="region of interest" description="Disordered" evidence="10">
    <location>
        <begin position="1234"/>
        <end position="1277"/>
    </location>
</feature>
<dbReference type="GO" id="GO:0008270">
    <property type="term" value="F:zinc ion binding"/>
    <property type="evidence" value="ECO:0007669"/>
    <property type="project" value="UniProtKB-KW"/>
</dbReference>
<evidence type="ECO:0000256" key="8">
    <source>
        <dbReference type="PROSITE-ProRule" id="PRU00042"/>
    </source>
</evidence>
<dbReference type="FunFam" id="3.30.160.60:FF:000358">
    <property type="entry name" value="zinc finger protein 24"/>
    <property type="match status" value="5"/>
</dbReference>
<evidence type="ECO:0000259" key="11">
    <source>
        <dbReference type="PROSITE" id="PS50157"/>
    </source>
</evidence>
<name>A0A6P8PY87_GEOSA</name>
<feature type="compositionally biased region" description="Polar residues" evidence="10">
    <location>
        <begin position="149"/>
        <end position="169"/>
    </location>
</feature>
<keyword evidence="9" id="KW-0175">Coiled coil</keyword>
<feature type="domain" description="C2H2-type" evidence="11">
    <location>
        <begin position="1690"/>
        <end position="1717"/>
    </location>
</feature>
<feature type="domain" description="C2H2-type" evidence="11">
    <location>
        <begin position="1550"/>
        <end position="1577"/>
    </location>
</feature>
<dbReference type="FunFam" id="3.30.160.60:FF:000690">
    <property type="entry name" value="Zinc finger protein 354C"/>
    <property type="match status" value="2"/>
</dbReference>
<dbReference type="FunFam" id="3.30.160.60:FF:001450">
    <property type="entry name" value="zinc finger protein 774"/>
    <property type="match status" value="2"/>
</dbReference>
<feature type="domain" description="C2H2-type" evidence="11">
    <location>
        <begin position="716"/>
        <end position="743"/>
    </location>
</feature>
<feature type="compositionally biased region" description="Basic and acidic residues" evidence="10">
    <location>
        <begin position="1187"/>
        <end position="1200"/>
    </location>
</feature>
<dbReference type="InParanoid" id="A0A6P8PY87"/>
<organism evidence="13 14">
    <name type="scientific">Geotrypetes seraphini</name>
    <name type="common">Gaboon caecilian</name>
    <name type="synonym">Caecilia seraphini</name>
    <dbReference type="NCBI Taxonomy" id="260995"/>
    <lineage>
        <taxon>Eukaryota</taxon>
        <taxon>Metazoa</taxon>
        <taxon>Chordata</taxon>
        <taxon>Craniata</taxon>
        <taxon>Vertebrata</taxon>
        <taxon>Euteleostomi</taxon>
        <taxon>Amphibia</taxon>
        <taxon>Gymnophiona</taxon>
        <taxon>Geotrypetes</taxon>
    </lineage>
</organism>
<dbReference type="SMART" id="SM00355">
    <property type="entry name" value="ZnF_C2H2"/>
    <property type="match status" value="31"/>
</dbReference>
<feature type="domain" description="KRAB" evidence="12">
    <location>
        <begin position="11"/>
        <end position="97"/>
    </location>
</feature>
<dbReference type="GO" id="GO:0000978">
    <property type="term" value="F:RNA polymerase II cis-regulatory region sequence-specific DNA binding"/>
    <property type="evidence" value="ECO:0007669"/>
    <property type="project" value="TreeGrafter"/>
</dbReference>
<feature type="domain" description="C2H2-type" evidence="11">
    <location>
        <begin position="464"/>
        <end position="491"/>
    </location>
</feature>
<feature type="domain" description="C2H2-type" evidence="11">
    <location>
        <begin position="548"/>
        <end position="575"/>
    </location>
</feature>
<feature type="domain" description="C2H2-type" evidence="11">
    <location>
        <begin position="1802"/>
        <end position="1829"/>
    </location>
</feature>
<dbReference type="SUPFAM" id="SSF57667">
    <property type="entry name" value="beta-beta-alpha zinc fingers"/>
    <property type="match status" value="17"/>
</dbReference>
<dbReference type="Pfam" id="PF13465">
    <property type="entry name" value="zf-H2C2_2"/>
    <property type="match status" value="4"/>
</dbReference>
<feature type="domain" description="C2H2-type" evidence="11">
    <location>
        <begin position="1466"/>
        <end position="1493"/>
    </location>
</feature>
<evidence type="ECO:0000256" key="1">
    <source>
        <dbReference type="ARBA" id="ARBA00004123"/>
    </source>
</evidence>
<feature type="compositionally biased region" description="Polar residues" evidence="10">
    <location>
        <begin position="270"/>
        <end position="290"/>
    </location>
</feature>
<dbReference type="PANTHER" id="PTHR23226">
    <property type="entry name" value="ZINC FINGER AND SCAN DOMAIN-CONTAINING"/>
    <property type="match status" value="1"/>
</dbReference>